<reference evidence="1 2" key="2">
    <citation type="submission" date="2007-11" db="EMBL/GenBank/DDBJ databases">
        <authorList>
            <person name="Fulton L."/>
            <person name="Clifton S."/>
            <person name="Fulton B."/>
            <person name="Xu J."/>
            <person name="Minx P."/>
            <person name="Pepin K.H."/>
            <person name="Johnson M."/>
            <person name="Thiruvilangam P."/>
            <person name="Bhonagiri V."/>
            <person name="Nash W.E."/>
            <person name="Mardis E.R."/>
            <person name="Wilson R.K."/>
        </authorList>
    </citation>
    <scope>NUCLEOTIDE SEQUENCE [LARGE SCALE GENOMIC DNA]</scope>
    <source>
        <strain evidence="1 2">ATCC 43183</strain>
    </source>
</reference>
<protein>
    <submittedName>
        <fullName evidence="1">Uncharacterized protein</fullName>
    </submittedName>
</protein>
<sequence>MKFQNKKIALHTIYKAKIRNNVWALTDSNRRPSACKADALNQLS</sequence>
<organism evidence="1 2">
    <name type="scientific">Bacteroides stercoris ATCC 43183</name>
    <dbReference type="NCBI Taxonomy" id="449673"/>
    <lineage>
        <taxon>Bacteria</taxon>
        <taxon>Pseudomonadati</taxon>
        <taxon>Bacteroidota</taxon>
        <taxon>Bacteroidia</taxon>
        <taxon>Bacteroidales</taxon>
        <taxon>Bacteroidaceae</taxon>
        <taxon>Bacteroides</taxon>
    </lineage>
</organism>
<dbReference type="AntiFam" id="ANF00011">
    <property type="entry name" value="tRNA translation"/>
</dbReference>
<dbReference type="HOGENOM" id="CLU_3212686_0_0_10"/>
<dbReference type="EMBL" id="ABFZ02000023">
    <property type="protein sequence ID" value="EDS13628.1"/>
    <property type="molecule type" value="Genomic_DNA"/>
</dbReference>
<proteinExistence type="predicted"/>
<dbReference type="Proteomes" id="UP000004713">
    <property type="component" value="Unassembled WGS sequence"/>
</dbReference>
<gene>
    <name evidence="1" type="ORF">BACSTE_03809</name>
</gene>
<evidence type="ECO:0000313" key="2">
    <source>
        <dbReference type="Proteomes" id="UP000004713"/>
    </source>
</evidence>
<name>B0NWC6_BACSE</name>
<accession>B0NWC6</accession>
<comment type="caution">
    <text evidence="1">The sequence shown here is derived from an EMBL/GenBank/DDBJ whole genome shotgun (WGS) entry which is preliminary data.</text>
</comment>
<dbReference type="AlphaFoldDB" id="B0NWC6"/>
<reference evidence="1 2" key="1">
    <citation type="submission" date="2007-11" db="EMBL/GenBank/DDBJ databases">
        <title>Draft genome sequence of Bacteroides stercoris(ATCC 43183).</title>
        <authorList>
            <person name="Sudarsanam P."/>
            <person name="Ley R."/>
            <person name="Guruge J."/>
            <person name="Turnbaugh P.J."/>
            <person name="Mahowald M."/>
            <person name="Liep D."/>
            <person name="Gordon J."/>
        </authorList>
    </citation>
    <scope>NUCLEOTIDE SEQUENCE [LARGE SCALE GENOMIC DNA]</scope>
    <source>
        <strain evidence="1 2">ATCC 43183</strain>
    </source>
</reference>
<evidence type="ECO:0000313" key="1">
    <source>
        <dbReference type="EMBL" id="EDS13628.1"/>
    </source>
</evidence>